<dbReference type="EMBL" id="HE804045">
    <property type="protein sequence ID" value="CCH27495.1"/>
    <property type="molecule type" value="Genomic_DNA"/>
</dbReference>
<dbReference type="EC" id="2.4.1.-" evidence="3"/>
<dbReference type="BioCyc" id="SESP1179773:BN6_RS00795-MONOMER"/>
<dbReference type="InterPro" id="IPR001173">
    <property type="entry name" value="Glyco_trans_2-like"/>
</dbReference>
<dbReference type="InterPro" id="IPR050256">
    <property type="entry name" value="Glycosyltransferase_2"/>
</dbReference>
<dbReference type="Gene3D" id="3.90.550.10">
    <property type="entry name" value="Spore Coat Polysaccharide Biosynthesis Protein SpsA, Chain A"/>
    <property type="match status" value="1"/>
</dbReference>
<dbReference type="InterPro" id="IPR029044">
    <property type="entry name" value="Nucleotide-diphossugar_trans"/>
</dbReference>
<evidence type="ECO:0000313" key="4">
    <source>
        <dbReference type="Proteomes" id="UP000006281"/>
    </source>
</evidence>
<keyword evidence="3" id="KW-0328">Glycosyltransferase</keyword>
<evidence type="ECO:0000256" key="1">
    <source>
        <dbReference type="ARBA" id="ARBA00006739"/>
    </source>
</evidence>
<keyword evidence="3" id="KW-0808">Transferase</keyword>
<dbReference type="HOGENOM" id="CLU_033536_7_4_11"/>
<dbReference type="KEGG" id="sesp:BN6_01620"/>
<protein>
    <submittedName>
        <fullName evidence="3">Glycosyltransferase, family 2</fullName>
        <ecNumber evidence="3">2.4.1.-</ecNumber>
    </submittedName>
</protein>
<dbReference type="PATRIC" id="fig|1179773.3.peg.164"/>
<organism evidence="3 4">
    <name type="scientific">Saccharothrix espanaensis (strain ATCC 51144 / DSM 44229 / JCM 9112 / NBRC 15066 / NRRL 15764)</name>
    <dbReference type="NCBI Taxonomy" id="1179773"/>
    <lineage>
        <taxon>Bacteria</taxon>
        <taxon>Bacillati</taxon>
        <taxon>Actinomycetota</taxon>
        <taxon>Actinomycetes</taxon>
        <taxon>Pseudonocardiales</taxon>
        <taxon>Pseudonocardiaceae</taxon>
        <taxon>Saccharothrix</taxon>
    </lineage>
</organism>
<proteinExistence type="inferred from homology"/>
<sequence>MPGTVTPTDRVLIVLPALNESGNVASVVAKVKAAMPEAGVLVVDDGSTDDTSERARAAGADVARLVVNLGVGGAMRTGFRYALRNGYSVVVQVDADGQHDPDELAALLRGLDEADIVIGSRFAGKGDYKAGGPRRWAMVVLSVVLSRLAKTKLSDVTSGFKASGPRAVALFADNYPAEYLGDTIEALVLALRGGLVVKEIPVVMLERQSGTPSTSPVRSAVYLGRAGLALLLALVRRAPADDRSDAA</sequence>
<dbReference type="PANTHER" id="PTHR48090:SF7">
    <property type="entry name" value="RFBJ PROTEIN"/>
    <property type="match status" value="1"/>
</dbReference>
<dbReference type="RefSeq" id="WP_015097609.1">
    <property type="nucleotide sequence ID" value="NC_019673.1"/>
</dbReference>
<dbReference type="Pfam" id="PF00535">
    <property type="entry name" value="Glycos_transf_2"/>
    <property type="match status" value="1"/>
</dbReference>
<keyword evidence="4" id="KW-1185">Reference proteome</keyword>
<dbReference type="eggNOG" id="COG1216">
    <property type="taxonomic scope" value="Bacteria"/>
</dbReference>
<dbReference type="STRING" id="1179773.BN6_01620"/>
<evidence type="ECO:0000313" key="3">
    <source>
        <dbReference type="EMBL" id="CCH27495.1"/>
    </source>
</evidence>
<gene>
    <name evidence="3" type="primary">gtuS2-2</name>
    <name evidence="3" type="ordered locus">BN6_01620</name>
</gene>
<dbReference type="AlphaFoldDB" id="K0JNN5"/>
<dbReference type="GO" id="GO:0016757">
    <property type="term" value="F:glycosyltransferase activity"/>
    <property type="evidence" value="ECO:0007669"/>
    <property type="project" value="UniProtKB-KW"/>
</dbReference>
<feature type="domain" description="Glycosyltransferase 2-like" evidence="2">
    <location>
        <begin position="13"/>
        <end position="154"/>
    </location>
</feature>
<dbReference type="PANTHER" id="PTHR48090">
    <property type="entry name" value="UNDECAPRENYL-PHOSPHATE 4-DEOXY-4-FORMAMIDO-L-ARABINOSE TRANSFERASE-RELATED"/>
    <property type="match status" value="1"/>
</dbReference>
<dbReference type="CDD" id="cd04179">
    <property type="entry name" value="DPM_DPG-synthase_like"/>
    <property type="match status" value="1"/>
</dbReference>
<comment type="similarity">
    <text evidence="1">Belongs to the glycosyltransferase 2 family.</text>
</comment>
<evidence type="ECO:0000259" key="2">
    <source>
        <dbReference type="Pfam" id="PF00535"/>
    </source>
</evidence>
<dbReference type="Proteomes" id="UP000006281">
    <property type="component" value="Chromosome"/>
</dbReference>
<name>K0JNN5_SACES</name>
<accession>K0JNN5</accession>
<reference evidence="3 4" key="1">
    <citation type="journal article" date="2012" name="BMC Genomics">
        <title>Complete genome sequence of Saccharothrix espanaensis DSM 44229T and comparison to the other completely sequenced Pseudonocardiaceae.</title>
        <authorList>
            <person name="Strobel T."/>
            <person name="Al-Dilaimi A."/>
            <person name="Blom J."/>
            <person name="Gessner A."/>
            <person name="Kalinowski J."/>
            <person name="Luzhetska M."/>
            <person name="Puhler A."/>
            <person name="Szczepanowski R."/>
            <person name="Bechthold A."/>
            <person name="Ruckert C."/>
        </authorList>
    </citation>
    <scope>NUCLEOTIDE SEQUENCE [LARGE SCALE GENOMIC DNA]</scope>
    <source>
        <strain evidence="4">ATCC 51144 / DSM 44229 / JCM 9112 / NBRC 15066 / NRRL 15764</strain>
    </source>
</reference>
<dbReference type="SUPFAM" id="SSF53448">
    <property type="entry name" value="Nucleotide-diphospho-sugar transferases"/>
    <property type="match status" value="1"/>
</dbReference>